<proteinExistence type="inferred from homology"/>
<comment type="function">
    <text evidence="1">Involved in the biogenesis of the 60S ribosomal subunit.</text>
</comment>
<dbReference type="HOGENOM" id="CLU_078857_1_0_1"/>
<comment type="similarity">
    <text evidence="3">Belongs to the NOP16 family.</text>
</comment>
<evidence type="ECO:0000256" key="5">
    <source>
        <dbReference type="ARBA" id="ARBA00023242"/>
    </source>
</evidence>
<evidence type="ECO:0000313" key="7">
    <source>
        <dbReference type="EMBL" id="KDQ60655.1"/>
    </source>
</evidence>
<accession>A0A067Q3A6</accession>
<dbReference type="AlphaFoldDB" id="A0A067Q3A6"/>
<dbReference type="InParanoid" id="A0A067Q3A6"/>
<protein>
    <recommendedName>
        <fullName evidence="4">Nucleolar protein 16</fullName>
    </recommendedName>
</protein>
<feature type="compositionally biased region" description="Polar residues" evidence="6">
    <location>
        <begin position="77"/>
        <end position="89"/>
    </location>
</feature>
<evidence type="ECO:0000256" key="6">
    <source>
        <dbReference type="SAM" id="MobiDB-lite"/>
    </source>
</evidence>
<dbReference type="STRING" id="933084.A0A067Q3A6"/>
<evidence type="ECO:0000256" key="3">
    <source>
        <dbReference type="ARBA" id="ARBA00008479"/>
    </source>
</evidence>
<organism evidence="7 8">
    <name type="scientific">Jaapia argillacea MUCL 33604</name>
    <dbReference type="NCBI Taxonomy" id="933084"/>
    <lineage>
        <taxon>Eukaryota</taxon>
        <taxon>Fungi</taxon>
        <taxon>Dikarya</taxon>
        <taxon>Basidiomycota</taxon>
        <taxon>Agaricomycotina</taxon>
        <taxon>Agaricomycetes</taxon>
        <taxon>Agaricomycetidae</taxon>
        <taxon>Jaapiales</taxon>
        <taxon>Jaapiaceae</taxon>
        <taxon>Jaapia</taxon>
    </lineage>
</organism>
<evidence type="ECO:0000256" key="4">
    <source>
        <dbReference type="ARBA" id="ARBA00015522"/>
    </source>
</evidence>
<name>A0A067Q3A6_9AGAM</name>
<dbReference type="OrthoDB" id="285729at2759"/>
<dbReference type="PANTHER" id="PTHR13243:SF1">
    <property type="entry name" value="NUCLEOLAR PROTEIN 16"/>
    <property type="match status" value="1"/>
</dbReference>
<dbReference type="GO" id="GO:0042273">
    <property type="term" value="P:ribosomal large subunit biogenesis"/>
    <property type="evidence" value="ECO:0007669"/>
    <property type="project" value="TreeGrafter"/>
</dbReference>
<evidence type="ECO:0000256" key="1">
    <source>
        <dbReference type="ARBA" id="ARBA00002889"/>
    </source>
</evidence>
<gene>
    <name evidence="7" type="ORF">JAAARDRAFT_31624</name>
</gene>
<dbReference type="Proteomes" id="UP000027265">
    <property type="component" value="Unassembled WGS sequence"/>
</dbReference>
<keyword evidence="8" id="KW-1185">Reference proteome</keyword>
<keyword evidence="5" id="KW-0539">Nucleus</keyword>
<sequence length="250" mass="27375">MANPRQRRKARSGSHRAVKHSQRAQKLLKKQPPIRGPKVLQDAWDSRKTVQQNYATLGLVSSLNPTQSGGIELPPHASTSHEALTSADTHPQPLPRHGIEKAINDAIPKGYGRIVRDEGGKILDVEFGQEEDEAESNSNKEEALIEDKAWNDAGQTTQGRWLAIGQGNSEPAETHVVFALEQLSSTGLSKTRHASSAEVVYLQRLVSKYGENTEVMARDRKLNVDQRTAGELARAIKKAGGTAKILAKEL</sequence>
<dbReference type="InterPro" id="IPR019002">
    <property type="entry name" value="Ribosome_biogenesis_Nop16"/>
</dbReference>
<comment type="subcellular location">
    <subcellularLocation>
        <location evidence="2">Nucleus</location>
        <location evidence="2">Nucleolus</location>
    </subcellularLocation>
</comment>
<evidence type="ECO:0000313" key="8">
    <source>
        <dbReference type="Proteomes" id="UP000027265"/>
    </source>
</evidence>
<feature type="region of interest" description="Disordered" evidence="6">
    <location>
        <begin position="66"/>
        <end position="95"/>
    </location>
</feature>
<evidence type="ECO:0000256" key="2">
    <source>
        <dbReference type="ARBA" id="ARBA00004604"/>
    </source>
</evidence>
<dbReference type="GO" id="GO:0005730">
    <property type="term" value="C:nucleolus"/>
    <property type="evidence" value="ECO:0007669"/>
    <property type="project" value="UniProtKB-SubCell"/>
</dbReference>
<dbReference type="Pfam" id="PF09420">
    <property type="entry name" value="Nop16"/>
    <property type="match status" value="1"/>
</dbReference>
<dbReference type="PANTHER" id="PTHR13243">
    <property type="entry name" value="HSPC111 PROTEIN-RELATED"/>
    <property type="match status" value="1"/>
</dbReference>
<feature type="compositionally biased region" description="Basic residues" evidence="6">
    <location>
        <begin position="1"/>
        <end position="29"/>
    </location>
</feature>
<feature type="region of interest" description="Disordered" evidence="6">
    <location>
        <begin position="1"/>
        <end position="37"/>
    </location>
</feature>
<dbReference type="EMBL" id="KL197713">
    <property type="protein sequence ID" value="KDQ60655.1"/>
    <property type="molecule type" value="Genomic_DNA"/>
</dbReference>
<dbReference type="FunCoup" id="A0A067Q3A6">
    <property type="interactions" value="128"/>
</dbReference>
<reference evidence="8" key="1">
    <citation type="journal article" date="2014" name="Proc. Natl. Acad. Sci. U.S.A.">
        <title>Extensive sampling of basidiomycete genomes demonstrates inadequacy of the white-rot/brown-rot paradigm for wood decay fungi.</title>
        <authorList>
            <person name="Riley R."/>
            <person name="Salamov A.A."/>
            <person name="Brown D.W."/>
            <person name="Nagy L.G."/>
            <person name="Floudas D."/>
            <person name="Held B.W."/>
            <person name="Levasseur A."/>
            <person name="Lombard V."/>
            <person name="Morin E."/>
            <person name="Otillar R."/>
            <person name="Lindquist E.A."/>
            <person name="Sun H."/>
            <person name="LaButti K.M."/>
            <person name="Schmutz J."/>
            <person name="Jabbour D."/>
            <person name="Luo H."/>
            <person name="Baker S.E."/>
            <person name="Pisabarro A.G."/>
            <person name="Walton J.D."/>
            <person name="Blanchette R.A."/>
            <person name="Henrissat B."/>
            <person name="Martin F."/>
            <person name="Cullen D."/>
            <person name="Hibbett D.S."/>
            <person name="Grigoriev I.V."/>
        </authorList>
    </citation>
    <scope>NUCLEOTIDE SEQUENCE [LARGE SCALE GENOMIC DNA]</scope>
    <source>
        <strain evidence="8">MUCL 33604</strain>
    </source>
</reference>